<dbReference type="Gene3D" id="3.20.20.140">
    <property type="entry name" value="Metal-dependent hydrolases"/>
    <property type="match status" value="1"/>
</dbReference>
<accession>A0A9W6W272</accession>
<proteinExistence type="inferred from homology"/>
<dbReference type="SUPFAM" id="SSF51556">
    <property type="entry name" value="Metallo-dependent hydrolases"/>
    <property type="match status" value="1"/>
</dbReference>
<dbReference type="InterPro" id="IPR006330">
    <property type="entry name" value="Ado/ade_deaminase"/>
</dbReference>
<dbReference type="PANTHER" id="PTHR43114">
    <property type="entry name" value="ADENINE DEAMINASE"/>
    <property type="match status" value="1"/>
</dbReference>
<dbReference type="PANTHER" id="PTHR43114:SF6">
    <property type="entry name" value="ADENINE DEAMINASE"/>
    <property type="match status" value="1"/>
</dbReference>
<dbReference type="AlphaFoldDB" id="A0A9W6W272"/>
<feature type="domain" description="Adenosine deaminase" evidence="6">
    <location>
        <begin position="16"/>
        <end position="332"/>
    </location>
</feature>
<keyword evidence="5" id="KW-0862">Zinc</keyword>
<organism evidence="7 8">
    <name type="scientific">Actinoallomurus iriomotensis</name>
    <dbReference type="NCBI Taxonomy" id="478107"/>
    <lineage>
        <taxon>Bacteria</taxon>
        <taxon>Bacillati</taxon>
        <taxon>Actinomycetota</taxon>
        <taxon>Actinomycetes</taxon>
        <taxon>Streptosporangiales</taxon>
        <taxon>Thermomonosporaceae</taxon>
        <taxon>Actinoallomurus</taxon>
    </lineage>
</organism>
<sequence length="341" mass="37226">MPYAMLVPMRDLTLLPKAHLHVHLESTIRWTTLREIGEATGVPVPSRPEDGPPVFDGFRQFADHNTLIRTCLRRPEDFRRIAVEYCADEAAQGTRYAEVTFTAASHGERLGDLGMPLAAVLDGLAEGRAAYGVECRVILDHSRRRSVERARRTVELATSHEEVIAVGLAGDEAHPLAPFAEVLDTARDAGLHLVHHAGETCGPDSIREAITVGRTERLGHGIRVLDDPNLVAEVRERGIPLEVCPSSNVTLGLAASLDAHPLPRLRDVGLRVTLNTDIPSTAGTSLAEEYARVRTAFGYDDTALAELSRTGVDASFAPAATKERIHREIDEWVRPEDQGVS</sequence>
<dbReference type="GO" id="GO:0019239">
    <property type="term" value="F:deaminase activity"/>
    <property type="evidence" value="ECO:0007669"/>
    <property type="project" value="InterPro"/>
</dbReference>
<gene>
    <name evidence="7" type="primary">add</name>
    <name evidence="7" type="ORF">Airi02_060780</name>
</gene>
<dbReference type="InterPro" id="IPR032466">
    <property type="entry name" value="Metal_Hydrolase"/>
</dbReference>
<comment type="cofactor">
    <cofactor evidence="1">
        <name>Zn(2+)</name>
        <dbReference type="ChEBI" id="CHEBI:29105"/>
    </cofactor>
</comment>
<comment type="caution">
    <text evidence="7">The sequence shown here is derived from an EMBL/GenBank/DDBJ whole genome shotgun (WGS) entry which is preliminary data.</text>
</comment>
<evidence type="ECO:0000259" key="6">
    <source>
        <dbReference type="Pfam" id="PF00962"/>
    </source>
</evidence>
<keyword evidence="8" id="KW-1185">Reference proteome</keyword>
<reference evidence="7" key="1">
    <citation type="submission" date="2023-03" db="EMBL/GenBank/DDBJ databases">
        <title>Actinoallomurus iriomotensis NBRC 103684.</title>
        <authorList>
            <person name="Ichikawa N."/>
            <person name="Sato H."/>
            <person name="Tonouchi N."/>
        </authorList>
    </citation>
    <scope>NUCLEOTIDE SEQUENCE</scope>
    <source>
        <strain evidence="7">NBRC 103684</strain>
    </source>
</reference>
<evidence type="ECO:0000256" key="3">
    <source>
        <dbReference type="ARBA" id="ARBA00022723"/>
    </source>
</evidence>
<evidence type="ECO:0000256" key="4">
    <source>
        <dbReference type="ARBA" id="ARBA00022801"/>
    </source>
</evidence>
<dbReference type="EMBL" id="BSTK01000009">
    <property type="protein sequence ID" value="GLY88149.1"/>
    <property type="molecule type" value="Genomic_DNA"/>
</dbReference>
<evidence type="ECO:0000313" key="7">
    <source>
        <dbReference type="EMBL" id="GLY88149.1"/>
    </source>
</evidence>
<dbReference type="Proteomes" id="UP001165074">
    <property type="component" value="Unassembled WGS sequence"/>
</dbReference>
<name>A0A9W6W272_9ACTN</name>
<dbReference type="Pfam" id="PF00962">
    <property type="entry name" value="A_deaminase"/>
    <property type="match status" value="1"/>
</dbReference>
<dbReference type="GO" id="GO:0016814">
    <property type="term" value="F:hydrolase activity, acting on carbon-nitrogen (but not peptide) bonds, in cyclic amidines"/>
    <property type="evidence" value="ECO:0007669"/>
    <property type="project" value="UniProtKB-ARBA"/>
</dbReference>
<dbReference type="GO" id="GO:0046872">
    <property type="term" value="F:metal ion binding"/>
    <property type="evidence" value="ECO:0007669"/>
    <property type="project" value="UniProtKB-KW"/>
</dbReference>
<evidence type="ECO:0000256" key="2">
    <source>
        <dbReference type="ARBA" id="ARBA00006676"/>
    </source>
</evidence>
<keyword evidence="3" id="KW-0479">Metal-binding</keyword>
<dbReference type="InterPro" id="IPR001365">
    <property type="entry name" value="A_deaminase_dom"/>
</dbReference>
<comment type="similarity">
    <text evidence="2">Belongs to the metallo-dependent hydrolases superfamily. Adenosine and AMP deaminases family.</text>
</comment>
<keyword evidence="4" id="KW-0378">Hydrolase</keyword>
<evidence type="ECO:0000313" key="8">
    <source>
        <dbReference type="Proteomes" id="UP001165074"/>
    </source>
</evidence>
<evidence type="ECO:0000256" key="1">
    <source>
        <dbReference type="ARBA" id="ARBA00001947"/>
    </source>
</evidence>
<evidence type="ECO:0000256" key="5">
    <source>
        <dbReference type="ARBA" id="ARBA00022833"/>
    </source>
</evidence>
<protein>
    <submittedName>
        <fullName evidence="7">Adenosine deaminase</fullName>
    </submittedName>
</protein>
<dbReference type="NCBIfam" id="TIGR01430">
    <property type="entry name" value="aden_deam"/>
    <property type="match status" value="1"/>
</dbReference>